<sequence>MYTPQNFCVREALDILSTIRKHMDSLEIIDANFYSLGLEHEFDVKDIFGTDQVKLTKLQRLSFSSDLNGFVESLILQTIINHNNSGSFSSLNTLQILNPYNIDAITNAMLHSSFPLKEFELAFTDNTEGDGSLIQLFQRYATEITTLESVVLQECNCVTDQVVACLADIPTLFCIGLFGLLSISSNNGITCFVKKLTTLGVIIGIITMMDKSIPLQVLGIVHCVSITQVAIEHAKWRCHVEYGEE</sequence>
<accession>A0AAD5K0X0</accession>
<organism evidence="1 2">
    <name type="scientific">Phascolomyces articulosus</name>
    <dbReference type="NCBI Taxonomy" id="60185"/>
    <lineage>
        <taxon>Eukaryota</taxon>
        <taxon>Fungi</taxon>
        <taxon>Fungi incertae sedis</taxon>
        <taxon>Mucoromycota</taxon>
        <taxon>Mucoromycotina</taxon>
        <taxon>Mucoromycetes</taxon>
        <taxon>Mucorales</taxon>
        <taxon>Lichtheimiaceae</taxon>
        <taxon>Phascolomyces</taxon>
    </lineage>
</organism>
<reference evidence="1" key="1">
    <citation type="journal article" date="2022" name="IScience">
        <title>Evolution of zygomycete secretomes and the origins of terrestrial fungal ecologies.</title>
        <authorList>
            <person name="Chang Y."/>
            <person name="Wang Y."/>
            <person name="Mondo S."/>
            <person name="Ahrendt S."/>
            <person name="Andreopoulos W."/>
            <person name="Barry K."/>
            <person name="Beard J."/>
            <person name="Benny G.L."/>
            <person name="Blankenship S."/>
            <person name="Bonito G."/>
            <person name="Cuomo C."/>
            <person name="Desiro A."/>
            <person name="Gervers K.A."/>
            <person name="Hundley H."/>
            <person name="Kuo A."/>
            <person name="LaButti K."/>
            <person name="Lang B.F."/>
            <person name="Lipzen A."/>
            <person name="O'Donnell K."/>
            <person name="Pangilinan J."/>
            <person name="Reynolds N."/>
            <person name="Sandor L."/>
            <person name="Smith M.E."/>
            <person name="Tsang A."/>
            <person name="Grigoriev I.V."/>
            <person name="Stajich J.E."/>
            <person name="Spatafora J.W."/>
        </authorList>
    </citation>
    <scope>NUCLEOTIDE SEQUENCE</scope>
    <source>
        <strain evidence="1">RSA 2281</strain>
    </source>
</reference>
<comment type="caution">
    <text evidence="1">The sequence shown here is derived from an EMBL/GenBank/DDBJ whole genome shotgun (WGS) entry which is preliminary data.</text>
</comment>
<dbReference type="Proteomes" id="UP001209540">
    <property type="component" value="Unassembled WGS sequence"/>
</dbReference>
<name>A0AAD5K0X0_9FUNG</name>
<proteinExistence type="predicted"/>
<evidence type="ECO:0000313" key="1">
    <source>
        <dbReference type="EMBL" id="KAI9263404.1"/>
    </source>
</evidence>
<reference evidence="1" key="2">
    <citation type="submission" date="2023-02" db="EMBL/GenBank/DDBJ databases">
        <authorList>
            <consortium name="DOE Joint Genome Institute"/>
            <person name="Mondo S.J."/>
            <person name="Chang Y."/>
            <person name="Wang Y."/>
            <person name="Ahrendt S."/>
            <person name="Andreopoulos W."/>
            <person name="Barry K."/>
            <person name="Beard J."/>
            <person name="Benny G.L."/>
            <person name="Blankenship S."/>
            <person name="Bonito G."/>
            <person name="Cuomo C."/>
            <person name="Desiro A."/>
            <person name="Gervers K.A."/>
            <person name="Hundley H."/>
            <person name="Kuo A."/>
            <person name="LaButti K."/>
            <person name="Lang B.F."/>
            <person name="Lipzen A."/>
            <person name="O'Donnell K."/>
            <person name="Pangilinan J."/>
            <person name="Reynolds N."/>
            <person name="Sandor L."/>
            <person name="Smith M.W."/>
            <person name="Tsang A."/>
            <person name="Grigoriev I.V."/>
            <person name="Stajich J.E."/>
            <person name="Spatafora J.W."/>
        </authorList>
    </citation>
    <scope>NUCLEOTIDE SEQUENCE</scope>
    <source>
        <strain evidence="1">RSA 2281</strain>
    </source>
</reference>
<gene>
    <name evidence="1" type="ORF">BDA99DRAFT_572069</name>
</gene>
<dbReference type="SUPFAM" id="SSF52047">
    <property type="entry name" value="RNI-like"/>
    <property type="match status" value="1"/>
</dbReference>
<dbReference type="EMBL" id="JAIXMP010000013">
    <property type="protein sequence ID" value="KAI9263404.1"/>
    <property type="molecule type" value="Genomic_DNA"/>
</dbReference>
<protein>
    <submittedName>
        <fullName evidence="1">Uncharacterized protein</fullName>
    </submittedName>
</protein>
<keyword evidence="2" id="KW-1185">Reference proteome</keyword>
<evidence type="ECO:0000313" key="2">
    <source>
        <dbReference type="Proteomes" id="UP001209540"/>
    </source>
</evidence>
<dbReference type="AlphaFoldDB" id="A0AAD5K0X0"/>